<gene>
    <name evidence="1" type="ORF">GCM10025751_12750</name>
</gene>
<reference evidence="1 2" key="1">
    <citation type="journal article" date="2019" name="Int. J. Syst. Evol. Microbiol.">
        <title>The Global Catalogue of Microorganisms (GCM) 10K type strain sequencing project: providing services to taxonomists for standard genome sequencing and annotation.</title>
        <authorList>
            <consortium name="The Broad Institute Genomics Platform"/>
            <consortium name="The Broad Institute Genome Sequencing Center for Infectious Disease"/>
            <person name="Wu L."/>
            <person name="Ma J."/>
        </authorList>
    </citation>
    <scope>NUCLEOTIDE SEQUENCE [LARGE SCALE GENOMIC DNA]</scope>
    <source>
        <strain evidence="1 2">JCM 17504</strain>
    </source>
</reference>
<name>A0AAV3UE57_9EURY</name>
<sequence length="41" mass="4727">MFFTQNRVSDEDRRALVELLNQEPADTTDLLTQTKYAHTGT</sequence>
<protein>
    <submittedName>
        <fullName evidence="1">Uncharacterized protein</fullName>
    </submittedName>
</protein>
<organism evidence="1 2">
    <name type="scientific">Haladaptatus pallidirubidus</name>
    <dbReference type="NCBI Taxonomy" id="1008152"/>
    <lineage>
        <taxon>Archaea</taxon>
        <taxon>Methanobacteriati</taxon>
        <taxon>Methanobacteriota</taxon>
        <taxon>Stenosarchaea group</taxon>
        <taxon>Halobacteria</taxon>
        <taxon>Halobacteriales</taxon>
        <taxon>Haladaptataceae</taxon>
        <taxon>Haladaptatus</taxon>
    </lineage>
</organism>
<evidence type="ECO:0000313" key="2">
    <source>
        <dbReference type="Proteomes" id="UP001501729"/>
    </source>
</evidence>
<dbReference type="EMBL" id="BAABKX010000001">
    <property type="protein sequence ID" value="GAA5045187.1"/>
    <property type="molecule type" value="Genomic_DNA"/>
</dbReference>
<keyword evidence="2" id="KW-1185">Reference proteome</keyword>
<proteinExistence type="predicted"/>
<comment type="caution">
    <text evidence="1">The sequence shown here is derived from an EMBL/GenBank/DDBJ whole genome shotgun (WGS) entry which is preliminary data.</text>
</comment>
<dbReference type="Proteomes" id="UP001501729">
    <property type="component" value="Unassembled WGS sequence"/>
</dbReference>
<evidence type="ECO:0000313" key="1">
    <source>
        <dbReference type="EMBL" id="GAA5045187.1"/>
    </source>
</evidence>
<dbReference type="AlphaFoldDB" id="A0AAV3UE57"/>
<accession>A0AAV3UE57</accession>